<organism evidence="3 4">
    <name type="scientific">Blautia wexlerae</name>
    <dbReference type="NCBI Taxonomy" id="418240"/>
    <lineage>
        <taxon>Bacteria</taxon>
        <taxon>Bacillati</taxon>
        <taxon>Bacillota</taxon>
        <taxon>Clostridia</taxon>
        <taxon>Lachnospirales</taxon>
        <taxon>Lachnospiraceae</taxon>
        <taxon>Blautia</taxon>
    </lineage>
</organism>
<dbReference type="SUPFAM" id="SSF53756">
    <property type="entry name" value="UDP-Glycosyltransferase/glycogen phosphorylase"/>
    <property type="match status" value="1"/>
</dbReference>
<comment type="caution">
    <text evidence="3">The sequence shown here is derived from an EMBL/GenBank/DDBJ whole genome shotgun (WGS) entry which is preliminary data.</text>
</comment>
<evidence type="ECO:0000313" key="3">
    <source>
        <dbReference type="EMBL" id="NSF75123.1"/>
    </source>
</evidence>
<dbReference type="GO" id="GO:0008761">
    <property type="term" value="F:UDP-N-acetylglucosamine 2-epimerase activity"/>
    <property type="evidence" value="ECO:0007669"/>
    <property type="project" value="UniProtKB-EC"/>
</dbReference>
<dbReference type="RefSeq" id="WP_173744332.1">
    <property type="nucleotide sequence ID" value="NZ_JAAIPF010000046.1"/>
</dbReference>
<evidence type="ECO:0000256" key="1">
    <source>
        <dbReference type="RuleBase" id="RU003513"/>
    </source>
</evidence>
<sequence>MGKYENIKWKENGKLKLLIIVGTRPEIIRLAAVINKTRQYFDVILAHTGQNYDYNLNGVFFKDLKLSDPEVYLNAVGEDLGETCGNIISQSYKLMAEIRPDAVLVLGDTNSCLSVIGAKRLHIPIFHMEAGNRCKDECLPEETNRRIVDIISDVNMAYSEHARRYLADCGLPKERTYVTGSPMAEVLHNNLEEIESSDIHSRLGLEKGKYILLSAHREENIDTEKNFLSLFNAINKMAEKYDMPILYSCHPRSRKRIETTGFKLNPRVIQHEPLGFHDYNCLQMNAFAVVSDSGTLPEESSFFTSVGHPFPAVCIRTSTERPEALDKACFILSGIDEKGLLQAVDTAVELNKDGDYGIPVPDYVEKNVSTKVVKIIQSYTGVVNKMVWRKDV</sequence>
<dbReference type="PANTHER" id="PTHR43174">
    <property type="entry name" value="UDP-N-ACETYLGLUCOSAMINE 2-EPIMERASE"/>
    <property type="match status" value="1"/>
</dbReference>
<gene>
    <name evidence="3" type="primary">wecB</name>
    <name evidence="3" type="ORF">G4952_15255</name>
</gene>
<dbReference type="EMBL" id="JAAIPF010000046">
    <property type="protein sequence ID" value="NSF75123.1"/>
    <property type="molecule type" value="Genomic_DNA"/>
</dbReference>
<dbReference type="Proteomes" id="UP000822152">
    <property type="component" value="Unassembled WGS sequence"/>
</dbReference>
<comment type="similarity">
    <text evidence="1">Belongs to the UDP-N-acetylglucosamine 2-epimerase family.</text>
</comment>
<evidence type="ECO:0000313" key="4">
    <source>
        <dbReference type="Proteomes" id="UP000822152"/>
    </source>
</evidence>
<dbReference type="InterPro" id="IPR003331">
    <property type="entry name" value="UDP_GlcNAc_Epimerase_2_dom"/>
</dbReference>
<evidence type="ECO:0000259" key="2">
    <source>
        <dbReference type="Pfam" id="PF02350"/>
    </source>
</evidence>
<proteinExistence type="inferred from homology"/>
<dbReference type="Gene3D" id="3.40.50.2000">
    <property type="entry name" value="Glycogen Phosphorylase B"/>
    <property type="match status" value="2"/>
</dbReference>
<dbReference type="EC" id="5.1.3.14" evidence="3"/>
<feature type="domain" description="UDP-N-acetylglucosamine 2-epimerase" evidence="2">
    <location>
        <begin position="37"/>
        <end position="376"/>
    </location>
</feature>
<keyword evidence="1 3" id="KW-0413">Isomerase</keyword>
<dbReference type="CDD" id="cd03786">
    <property type="entry name" value="GTB_UDP-GlcNAc_2-Epimerase"/>
    <property type="match status" value="1"/>
</dbReference>
<dbReference type="PANTHER" id="PTHR43174:SF1">
    <property type="entry name" value="UDP-N-ACETYLGLUCOSAMINE 2-EPIMERASE"/>
    <property type="match status" value="1"/>
</dbReference>
<reference evidence="3 4" key="1">
    <citation type="journal article" date="2020" name="Cell Host Microbe">
        <title>Functional and Genomic Variation between Human-Derived Isolates of Lachnospiraceae Reveals Inter- and Intra-Species Diversity.</title>
        <authorList>
            <person name="Sorbara M.T."/>
            <person name="Littmann E.R."/>
            <person name="Fontana E."/>
            <person name="Moody T.U."/>
            <person name="Kohout C.E."/>
            <person name="Gjonbalaj M."/>
            <person name="Eaton V."/>
            <person name="Seok R."/>
            <person name="Leiner I.M."/>
            <person name="Pamer E.G."/>
        </authorList>
    </citation>
    <scope>NUCLEOTIDE SEQUENCE [LARGE SCALE GENOMIC DNA]</scope>
    <source>
        <strain evidence="3 4">MSK.20.11</strain>
    </source>
</reference>
<keyword evidence="4" id="KW-1185">Reference proteome</keyword>
<dbReference type="Pfam" id="PF02350">
    <property type="entry name" value="Epimerase_2"/>
    <property type="match status" value="1"/>
</dbReference>
<dbReference type="NCBIfam" id="TIGR00236">
    <property type="entry name" value="wecB"/>
    <property type="match status" value="1"/>
</dbReference>
<protein>
    <submittedName>
        <fullName evidence="3">UDP-N-acetylglucosamine 2-epimerase (Non-hydrolyzing)</fullName>
        <ecNumber evidence="3">5.1.3.14</ecNumber>
    </submittedName>
</protein>
<accession>A0ABX2GRU3</accession>
<name>A0ABX2GRU3_9FIRM</name>
<dbReference type="InterPro" id="IPR029767">
    <property type="entry name" value="WecB-like"/>
</dbReference>